<dbReference type="InterPro" id="IPR014004">
    <property type="entry name" value="Transpt-assoc_nodulatn_dom_bac"/>
</dbReference>
<keyword evidence="3" id="KW-1185">Reference proteome</keyword>
<dbReference type="InterPro" id="IPR051686">
    <property type="entry name" value="Lipoprotein_DolP"/>
</dbReference>
<feature type="domain" description="BON" evidence="1">
    <location>
        <begin position="148"/>
        <end position="215"/>
    </location>
</feature>
<dbReference type="EMBL" id="AP024958">
    <property type="protein sequence ID" value="BCZ84503.1"/>
    <property type="molecule type" value="Genomic_DNA"/>
</dbReference>
<dbReference type="RefSeq" id="WP_229517596.1">
    <property type="nucleotide sequence ID" value="NZ_AP024958.1"/>
</dbReference>
<dbReference type="Proteomes" id="UP001319874">
    <property type="component" value="Chromosome 4"/>
</dbReference>
<dbReference type="Pfam" id="PF04972">
    <property type="entry name" value="BON"/>
    <property type="match status" value="3"/>
</dbReference>
<sequence length="215" mass="23263">MKSDETLWQEVEQSLRWERTIDAGQIGVHVHNGVVTLTGTVPNLRQKQVIEKVLERVTGYRGLVMELSVPPVSAFVDLDESLATRIIGALSRVPGLPVERVRVEIERGCVTLTGAVDTEAQRREAASVVGNMEGVVGVSNRLTICDPPAADVIMQITRTLGRRLKQEIDNISVETCDGIVTLSGTVGSLDEKRAACLAASQVKGVREVIDRLGIA</sequence>
<evidence type="ECO:0000259" key="1">
    <source>
        <dbReference type="PROSITE" id="PS50914"/>
    </source>
</evidence>
<gene>
    <name evidence="2" type="ORF">PTKU64_81780</name>
</gene>
<feature type="domain" description="BON" evidence="1">
    <location>
        <begin position="78"/>
        <end position="146"/>
    </location>
</feature>
<dbReference type="InterPro" id="IPR007055">
    <property type="entry name" value="BON_dom"/>
</dbReference>
<dbReference type="PANTHER" id="PTHR34606">
    <property type="entry name" value="BON DOMAIN-CONTAINING PROTEIN"/>
    <property type="match status" value="1"/>
</dbReference>
<organism evidence="2 3">
    <name type="scientific">Paraburkholderia terrae</name>
    <dbReference type="NCBI Taxonomy" id="311230"/>
    <lineage>
        <taxon>Bacteria</taxon>
        <taxon>Pseudomonadati</taxon>
        <taxon>Pseudomonadota</taxon>
        <taxon>Betaproteobacteria</taxon>
        <taxon>Burkholderiales</taxon>
        <taxon>Burkholderiaceae</taxon>
        <taxon>Paraburkholderia</taxon>
    </lineage>
</organism>
<dbReference type="Gene3D" id="3.30.1340.30">
    <property type="match status" value="3"/>
</dbReference>
<protein>
    <submittedName>
        <fullName evidence="2">Phospholipid-binding protein</fullName>
    </submittedName>
</protein>
<proteinExistence type="predicted"/>
<evidence type="ECO:0000313" key="2">
    <source>
        <dbReference type="EMBL" id="BCZ84503.1"/>
    </source>
</evidence>
<accession>A0ABM7U038</accession>
<name>A0ABM7U038_9BURK</name>
<dbReference type="PANTHER" id="PTHR34606:SF15">
    <property type="entry name" value="BON DOMAIN-CONTAINING PROTEIN"/>
    <property type="match status" value="1"/>
</dbReference>
<dbReference type="PROSITE" id="PS50914">
    <property type="entry name" value="BON"/>
    <property type="match status" value="3"/>
</dbReference>
<reference evidence="2 3" key="1">
    <citation type="journal article" date="2022" name="Front. Microbiol.">
        <title>Identification and characterization of a novel class of self-sufficient cytochrome P450 hydroxylase involved in cyclohexanecarboxylate degradation in Paraburkholderia terrae strain KU-64.</title>
        <authorList>
            <person name="Yamamoto T."/>
            <person name="Hasegawa Y."/>
            <person name="Iwaki H."/>
        </authorList>
    </citation>
    <scope>NUCLEOTIDE SEQUENCE [LARGE SCALE GENOMIC DNA]</scope>
    <source>
        <strain evidence="2 3">KU-64</strain>
    </source>
</reference>
<feature type="domain" description="BON" evidence="1">
    <location>
        <begin position="3"/>
        <end position="71"/>
    </location>
</feature>
<dbReference type="SMART" id="SM00749">
    <property type="entry name" value="BON"/>
    <property type="match status" value="2"/>
</dbReference>
<evidence type="ECO:0000313" key="3">
    <source>
        <dbReference type="Proteomes" id="UP001319874"/>
    </source>
</evidence>